<sequence>MNDVDAGDMLDPDAGIDVSTPSSQPGTIWNDVVGQSHAIGQLRAALDRGAAHAYLFVGPAGCTKFEAARAFAGRIISGSEDRDQRDARLALEGVHPDITEVQRSGASISFDQAREIVRVAAMAPSESSRKVLILDEFHLLNPTGAGLMLKTIEEPPDSTTFIILCEFVPHDLITISSRCTRVDFRAISADVIAARLLTEGIGPVEAQAASKASLGDLDRARLLATDPTLAERRKLFLSIAGQLDGSGTVAMRLAGELLAAIDASADAIKARHENEIAELDARIKEFGERGSGKKQLEDRHKREVRRARTDELRAGLTTMAQTYRDSLTQGTARNIDAAAGAVHAIHDALESLERNPNEKLLLENLLWSLPSAV</sequence>
<dbReference type="PANTHER" id="PTHR11669">
    <property type="entry name" value="REPLICATION FACTOR C / DNA POLYMERASE III GAMMA-TAU SUBUNIT"/>
    <property type="match status" value="1"/>
</dbReference>
<gene>
    <name evidence="2" type="primary">holB</name>
    <name evidence="2" type="ORF">YM304_03460</name>
</gene>
<dbReference type="EMBL" id="AP012057">
    <property type="protein sequence ID" value="BAN00660.1"/>
    <property type="molecule type" value="Genomic_DNA"/>
</dbReference>
<evidence type="ECO:0000256" key="1">
    <source>
        <dbReference type="SAM" id="MobiDB-lite"/>
    </source>
</evidence>
<keyword evidence="3" id="KW-1185">Reference proteome</keyword>
<dbReference type="InterPro" id="IPR050238">
    <property type="entry name" value="DNA_Rep/Repair_Clamp_Loader"/>
</dbReference>
<dbReference type="InterPro" id="IPR027417">
    <property type="entry name" value="P-loop_NTPase"/>
</dbReference>
<feature type="compositionally biased region" description="Acidic residues" evidence="1">
    <location>
        <begin position="1"/>
        <end position="11"/>
    </location>
</feature>
<organism evidence="2 3">
    <name type="scientific">Ilumatobacter coccineus (strain NBRC 103263 / KCTC 29153 / YM16-304)</name>
    <dbReference type="NCBI Taxonomy" id="1313172"/>
    <lineage>
        <taxon>Bacteria</taxon>
        <taxon>Bacillati</taxon>
        <taxon>Actinomycetota</taxon>
        <taxon>Acidimicrobiia</taxon>
        <taxon>Acidimicrobiales</taxon>
        <taxon>Ilumatobacteraceae</taxon>
        <taxon>Ilumatobacter</taxon>
    </lineage>
</organism>
<dbReference type="GO" id="GO:0006261">
    <property type="term" value="P:DNA-templated DNA replication"/>
    <property type="evidence" value="ECO:0007669"/>
    <property type="project" value="TreeGrafter"/>
</dbReference>
<feature type="region of interest" description="Disordered" evidence="1">
    <location>
        <begin position="1"/>
        <end position="24"/>
    </location>
</feature>
<proteinExistence type="predicted"/>
<keyword evidence="2" id="KW-0808">Transferase</keyword>
<name>A0A6C7E0Z5_ILUCY</name>
<dbReference type="KEGG" id="aym:YM304_03460"/>
<dbReference type="GO" id="GO:0003887">
    <property type="term" value="F:DNA-directed DNA polymerase activity"/>
    <property type="evidence" value="ECO:0007669"/>
    <property type="project" value="UniProtKB-EC"/>
</dbReference>
<dbReference type="EC" id="2.7.7.7" evidence="2"/>
<keyword evidence="2" id="KW-0548">Nucleotidyltransferase</keyword>
<dbReference type="PANTHER" id="PTHR11669:SF8">
    <property type="entry name" value="DNA POLYMERASE III SUBUNIT DELTA"/>
    <property type="match status" value="1"/>
</dbReference>
<dbReference type="AlphaFoldDB" id="A0A6C7E0Z5"/>
<evidence type="ECO:0000313" key="3">
    <source>
        <dbReference type="Proteomes" id="UP000011863"/>
    </source>
</evidence>
<dbReference type="RefSeq" id="WP_015439908.1">
    <property type="nucleotide sequence ID" value="NC_020520.1"/>
</dbReference>
<dbReference type="Proteomes" id="UP000011863">
    <property type="component" value="Chromosome"/>
</dbReference>
<dbReference type="SUPFAM" id="SSF52540">
    <property type="entry name" value="P-loop containing nucleoside triphosphate hydrolases"/>
    <property type="match status" value="1"/>
</dbReference>
<dbReference type="CDD" id="cd00009">
    <property type="entry name" value="AAA"/>
    <property type="match status" value="1"/>
</dbReference>
<reference evidence="2 3" key="1">
    <citation type="journal article" date="2013" name="Int. J. Syst. Evol. Microbiol.">
        <title>Ilumatobacter nonamiense sp. nov. and Ilumatobacter coccineum sp. nov., isolated from seashore sand.</title>
        <authorList>
            <person name="Matsumoto A."/>
            <person name="Kasai H."/>
            <person name="Matsuo Y."/>
            <person name="Shizuri Y."/>
            <person name="Ichikawa N."/>
            <person name="Fujita N."/>
            <person name="Omura S."/>
            <person name="Takahashi Y."/>
        </authorList>
    </citation>
    <scope>NUCLEOTIDE SEQUENCE [LARGE SCALE GENOMIC DNA]</scope>
    <source>
        <strain evidence="3">NBRC 103263 / KCTC 29153 / YM16-304</strain>
    </source>
</reference>
<dbReference type="Pfam" id="PF13177">
    <property type="entry name" value="DNA_pol3_delta2"/>
    <property type="match status" value="1"/>
</dbReference>
<dbReference type="Gene3D" id="3.40.50.300">
    <property type="entry name" value="P-loop containing nucleotide triphosphate hydrolases"/>
    <property type="match status" value="1"/>
</dbReference>
<dbReference type="OrthoDB" id="9809531at2"/>
<accession>A0A6C7E0Z5</accession>
<evidence type="ECO:0000313" key="2">
    <source>
        <dbReference type="EMBL" id="BAN00660.1"/>
    </source>
</evidence>
<protein>
    <submittedName>
        <fullName evidence="2">Putative DNA polymerase III delta' subunit</fullName>
        <ecNumber evidence="2">2.7.7.7</ecNumber>
    </submittedName>
</protein>